<reference evidence="2" key="1">
    <citation type="submission" date="2014-09" db="EMBL/GenBank/DDBJ databases">
        <title>Genome sequence of the luminous mushroom Mycena chlorophos for searching fungal bioluminescence genes.</title>
        <authorList>
            <person name="Tanaka Y."/>
            <person name="Kasuga D."/>
            <person name="Oba Y."/>
            <person name="Hase S."/>
            <person name="Sato K."/>
            <person name="Oba Y."/>
            <person name="Sakakibara Y."/>
        </authorList>
    </citation>
    <scope>NUCLEOTIDE SEQUENCE</scope>
</reference>
<keyword evidence="1" id="KW-0812">Transmembrane</keyword>
<dbReference type="EMBL" id="DF839651">
    <property type="protein sequence ID" value="GAT44288.1"/>
    <property type="molecule type" value="Genomic_DNA"/>
</dbReference>
<sequence length="91" mass="9366">MVPFSAVAFYGIFQAPAFAASQMLVLASVGASAGPGLVLLTATTVLCLTALSVLLGVLSVAGTAIVRRTLSQWHAFFSLLEACALDSLYIC</sequence>
<organism evidence="2 3">
    <name type="scientific">Mycena chlorophos</name>
    <name type="common">Agaric fungus</name>
    <name type="synonym">Agaricus chlorophos</name>
    <dbReference type="NCBI Taxonomy" id="658473"/>
    <lineage>
        <taxon>Eukaryota</taxon>
        <taxon>Fungi</taxon>
        <taxon>Dikarya</taxon>
        <taxon>Basidiomycota</taxon>
        <taxon>Agaricomycotina</taxon>
        <taxon>Agaricomycetes</taxon>
        <taxon>Agaricomycetidae</taxon>
        <taxon>Agaricales</taxon>
        <taxon>Marasmiineae</taxon>
        <taxon>Mycenaceae</taxon>
        <taxon>Mycena</taxon>
    </lineage>
</organism>
<dbReference type="Proteomes" id="UP000815677">
    <property type="component" value="Unassembled WGS sequence"/>
</dbReference>
<keyword evidence="3" id="KW-1185">Reference proteome</keyword>
<keyword evidence="1" id="KW-0472">Membrane</keyword>
<accession>A0ABQ0KZD7</accession>
<evidence type="ECO:0000313" key="2">
    <source>
        <dbReference type="EMBL" id="GAT44288.1"/>
    </source>
</evidence>
<name>A0ABQ0KZD7_MYCCL</name>
<gene>
    <name evidence="2" type="ORF">MCHLO_01926</name>
</gene>
<evidence type="ECO:0000313" key="3">
    <source>
        <dbReference type="Proteomes" id="UP000815677"/>
    </source>
</evidence>
<protein>
    <submittedName>
        <fullName evidence="2">Uncharacterized protein</fullName>
    </submittedName>
</protein>
<proteinExistence type="predicted"/>
<feature type="transmembrane region" description="Helical" evidence="1">
    <location>
        <begin position="37"/>
        <end position="66"/>
    </location>
</feature>
<evidence type="ECO:0000256" key="1">
    <source>
        <dbReference type="SAM" id="Phobius"/>
    </source>
</evidence>
<keyword evidence="1" id="KW-1133">Transmembrane helix</keyword>